<dbReference type="Proteomes" id="UP000271098">
    <property type="component" value="Unassembled WGS sequence"/>
</dbReference>
<name>A0A3P7N978_9BILA</name>
<dbReference type="InterPro" id="IPR042421">
    <property type="entry name" value="C3orf33-like"/>
</dbReference>
<gene>
    <name evidence="1" type="ORF">GPUH_LOCUS18078</name>
</gene>
<proteinExistence type="predicted"/>
<evidence type="ECO:0000313" key="2">
    <source>
        <dbReference type="Proteomes" id="UP000271098"/>
    </source>
</evidence>
<evidence type="ECO:0000313" key="1">
    <source>
        <dbReference type="EMBL" id="VDN31007.1"/>
    </source>
</evidence>
<sequence length="262" mass="29697">MYFQFARYEAVPQVPLEVYKRAVTLKGIVRAVHSNGYLKVEHQPTFTMPSFLSRRKRVQPGLLDVRLAGIDVSDAGSEYLTKDMRLRSTSILFTAIRPVENNRCIDAEVFYNKSRFVQTNLNVDLVRRGFARVLPLTSDEHVEALKTNPSYSRLISKLIMSEKIADRRGLGLWTRDTWAETIASYPSILKQLILSAAITRFLISAVLVSKEMAIKGSHLSQRAIKFLVALSHSVFLILQQFVGASLKLGSTVKRRINQRLSK</sequence>
<protein>
    <recommendedName>
        <fullName evidence="3">TNase-like domain-containing protein</fullName>
    </recommendedName>
</protein>
<dbReference type="OrthoDB" id="275637at2759"/>
<dbReference type="GO" id="GO:0005615">
    <property type="term" value="C:extracellular space"/>
    <property type="evidence" value="ECO:0007669"/>
    <property type="project" value="TreeGrafter"/>
</dbReference>
<keyword evidence="2" id="KW-1185">Reference proteome</keyword>
<accession>A0A3P7N978</accession>
<dbReference type="EMBL" id="UYRT01086169">
    <property type="protein sequence ID" value="VDN31007.1"/>
    <property type="molecule type" value="Genomic_DNA"/>
</dbReference>
<dbReference type="InterPro" id="IPR035437">
    <property type="entry name" value="SNase_OB-fold_sf"/>
</dbReference>
<dbReference type="PANTHER" id="PTHR28434:SF1">
    <property type="entry name" value="PROTEIN C3ORF33"/>
    <property type="match status" value="1"/>
</dbReference>
<dbReference type="PANTHER" id="PTHR28434">
    <property type="entry name" value="PROTEIN C3ORF33"/>
    <property type="match status" value="1"/>
</dbReference>
<reference evidence="1 2" key="1">
    <citation type="submission" date="2018-11" db="EMBL/GenBank/DDBJ databases">
        <authorList>
            <consortium name="Pathogen Informatics"/>
        </authorList>
    </citation>
    <scope>NUCLEOTIDE SEQUENCE [LARGE SCALE GENOMIC DNA]</scope>
</reference>
<dbReference type="SUPFAM" id="SSF50199">
    <property type="entry name" value="Staphylococcal nuclease"/>
    <property type="match status" value="1"/>
</dbReference>
<organism evidence="1 2">
    <name type="scientific">Gongylonema pulchrum</name>
    <dbReference type="NCBI Taxonomy" id="637853"/>
    <lineage>
        <taxon>Eukaryota</taxon>
        <taxon>Metazoa</taxon>
        <taxon>Ecdysozoa</taxon>
        <taxon>Nematoda</taxon>
        <taxon>Chromadorea</taxon>
        <taxon>Rhabditida</taxon>
        <taxon>Spirurina</taxon>
        <taxon>Spiruromorpha</taxon>
        <taxon>Spiruroidea</taxon>
        <taxon>Gongylonematidae</taxon>
        <taxon>Gongylonema</taxon>
    </lineage>
</organism>
<dbReference type="AlphaFoldDB" id="A0A3P7N978"/>
<evidence type="ECO:0008006" key="3">
    <source>
        <dbReference type="Google" id="ProtNLM"/>
    </source>
</evidence>